<organism evidence="1 2">
    <name type="scientific">Corallococcus sicarius</name>
    <dbReference type="NCBI Taxonomy" id="2316726"/>
    <lineage>
        <taxon>Bacteria</taxon>
        <taxon>Pseudomonadati</taxon>
        <taxon>Myxococcota</taxon>
        <taxon>Myxococcia</taxon>
        <taxon>Myxococcales</taxon>
        <taxon>Cystobacterineae</taxon>
        <taxon>Myxococcaceae</taxon>
        <taxon>Corallococcus</taxon>
    </lineage>
</organism>
<accession>A0A3A8NCZ5</accession>
<proteinExistence type="predicted"/>
<evidence type="ECO:0000313" key="2">
    <source>
        <dbReference type="Proteomes" id="UP000273405"/>
    </source>
</evidence>
<protein>
    <submittedName>
        <fullName evidence="1">Uncharacterized protein</fullName>
    </submittedName>
</protein>
<gene>
    <name evidence="1" type="ORF">D7X12_28305</name>
</gene>
<dbReference type="EMBL" id="RAWG01000221">
    <property type="protein sequence ID" value="RKH37822.1"/>
    <property type="molecule type" value="Genomic_DNA"/>
</dbReference>
<reference evidence="2" key="1">
    <citation type="submission" date="2018-09" db="EMBL/GenBank/DDBJ databases">
        <authorList>
            <person name="Livingstone P.G."/>
            <person name="Whitworth D.E."/>
        </authorList>
    </citation>
    <scope>NUCLEOTIDE SEQUENCE [LARGE SCALE GENOMIC DNA]</scope>
    <source>
        <strain evidence="2">CA040B</strain>
    </source>
</reference>
<dbReference type="AlphaFoldDB" id="A0A3A8NCZ5"/>
<sequence length="808" mass="84148">MGLLGAASLWAVAAACSGGVKVDEGNAFPCDLTQSEDVRDTACPPAWRCGIDNRCHEATEESVTSASEPTFEATRRYPVLLEGDARMVASDTRGGQVVVGHADGGAFLSNGRVVRALTVEPPALTPAQLAFTGTRVAVVTPRSAVSGENALLLGRLDDTRPQVAALTVEPAVVTRGVRGLRTAPGRLERGLLAVLLDTLGAGEVAPDTGAYTLYPGALRALPDAGVEVCGAAPLPPCPPGSLLPYLDVRPVPTSLFTKDAGAGPDALPVVVTPEYFFWRAPTSVPGGRDTWKVLNPEDPISAGGAPSPATAERAAVWSLRHSETAEVWALRRPLDGRHVLGTWVLRRSGGEPRLERAWADCTPCGSGRLVAFTPVSDGALGVEVLCESAQAGRRTLARVVGSSVVNPSDACLTQPLEAPVDFSELSSDGTTGTRLARAGAVDDAQGAGALLGGEHGQVWRGRTLSTLRPLYLDRVPLSVAALGNGLLALTRDYLSLEVPDSRLPARVGLSVTASSVEADGGVLEQPALGGLVEGSAGWLVLESGQVAKVNTQGTTADVSLGSTYGPQLLAPSGAPTSGPFLGQGATADGGSLVIAANDQLYYLEGISPTTEPGQLAGVLPRLTPDPGFPVRSLARDRTVSLTGATPQRVRGWVATGRGLFEYAQSKEGRWSLTPLPLGDAEPVKVWSREGGGVGYGRVGLRDGVVLRLPEGLPLTQPLPDEGRVVDYVSLAGWPVALTETDVYAATVRGTRADGQAGLLQWMPLSRPVGLTNEALLGARIFVVKHDSEEVLYLFTRTGFVYQLGKGRP</sequence>
<keyword evidence="2" id="KW-1185">Reference proteome</keyword>
<name>A0A3A8NCZ5_9BACT</name>
<evidence type="ECO:0000313" key="1">
    <source>
        <dbReference type="EMBL" id="RKH37822.1"/>
    </source>
</evidence>
<comment type="caution">
    <text evidence="1">The sequence shown here is derived from an EMBL/GenBank/DDBJ whole genome shotgun (WGS) entry which is preliminary data.</text>
</comment>
<dbReference type="Proteomes" id="UP000273405">
    <property type="component" value="Unassembled WGS sequence"/>
</dbReference>